<evidence type="ECO:0000256" key="3">
    <source>
        <dbReference type="ARBA" id="ARBA00023285"/>
    </source>
</evidence>
<keyword evidence="3" id="KW-0170">Cobalt</keyword>
<dbReference type="InterPro" id="IPR050072">
    <property type="entry name" value="Peptidase_M20A"/>
</dbReference>
<dbReference type="PATRIC" id="fig|320787.5.peg.5058"/>
<feature type="domain" description="Peptidase M20 dimerisation" evidence="4">
    <location>
        <begin position="168"/>
        <end position="269"/>
    </location>
</feature>
<accession>A0A0H4PIL6</accession>
<dbReference type="SUPFAM" id="SSF55031">
    <property type="entry name" value="Bacterial exopeptidase dimerisation domain"/>
    <property type="match status" value="1"/>
</dbReference>
<dbReference type="GO" id="GO:0046872">
    <property type="term" value="F:metal ion binding"/>
    <property type="evidence" value="ECO:0007669"/>
    <property type="project" value="UniProtKB-KW"/>
</dbReference>
<evidence type="ECO:0000313" key="6">
    <source>
        <dbReference type="Proteomes" id="UP000036520"/>
    </source>
</evidence>
<dbReference type="Gene3D" id="3.40.630.10">
    <property type="entry name" value="Zn peptidases"/>
    <property type="match status" value="1"/>
</dbReference>
<dbReference type="RefSeq" id="WP_048644713.1">
    <property type="nucleotide sequence ID" value="NZ_CP012040.1"/>
</dbReference>
<organism evidence="5 6">
    <name type="scientific">Cyclobacterium amurskyense</name>
    <dbReference type="NCBI Taxonomy" id="320787"/>
    <lineage>
        <taxon>Bacteria</taxon>
        <taxon>Pseudomonadati</taxon>
        <taxon>Bacteroidota</taxon>
        <taxon>Cytophagia</taxon>
        <taxon>Cytophagales</taxon>
        <taxon>Cyclobacteriaceae</taxon>
        <taxon>Cyclobacterium</taxon>
    </lineage>
</organism>
<dbReference type="InterPro" id="IPR011650">
    <property type="entry name" value="Peptidase_M20_dimer"/>
</dbReference>
<keyword evidence="1" id="KW-0479">Metal-binding</keyword>
<dbReference type="CDD" id="cd05651">
    <property type="entry name" value="M20_ArgE_DapE-like"/>
    <property type="match status" value="1"/>
</dbReference>
<dbReference type="InterPro" id="IPR002933">
    <property type="entry name" value="Peptidase_M20"/>
</dbReference>
<gene>
    <name evidence="5" type="ORF">CA2015_4619</name>
</gene>
<dbReference type="Pfam" id="PF01546">
    <property type="entry name" value="Peptidase_M20"/>
    <property type="match status" value="1"/>
</dbReference>
<sequence>MEALENLKFEAIDLLKALISTPSLSKMEDKTADLIQAFFEGKGIKSHRKGNNIWAFNRHFDPSLPTLLLNSHHDTVKPNQGYTLDPYSPLEKDGKLFGLGSNDAGGCLVSLMATFVYYYEKVMPVNLLIVASAEEEISGRGGIESVLSDLPVLDAAIVGEPTLLKMAVAEKGLMVIDAVVNGVAGHAAREEGTNAIYETLTDLLTIKDFKFKKESLFLGPNKVSATIINAGSQHNVVPDKCTYTLDVRVTDAYTLEEALEELKMNLKAKLTPRSLRLKSSFIVDNHPMVLTAKKMGLEMYGSPTLSDQALIPYPSVKIGPGDSARSHTADEFIYIDELKEGISLYVTLLENYFSITKRTTQ</sequence>
<name>A0A0H4PIL6_9BACT</name>
<dbReference type="GO" id="GO:0008777">
    <property type="term" value="F:acetylornithine deacetylase activity"/>
    <property type="evidence" value="ECO:0007669"/>
    <property type="project" value="TreeGrafter"/>
</dbReference>
<dbReference type="EMBL" id="CP012040">
    <property type="protein sequence ID" value="AKP53954.1"/>
    <property type="molecule type" value="Genomic_DNA"/>
</dbReference>
<dbReference type="GO" id="GO:0006526">
    <property type="term" value="P:L-arginine biosynthetic process"/>
    <property type="evidence" value="ECO:0007669"/>
    <property type="project" value="TreeGrafter"/>
</dbReference>
<dbReference type="AlphaFoldDB" id="A0A0H4PIL6"/>
<evidence type="ECO:0000259" key="4">
    <source>
        <dbReference type="Pfam" id="PF07687"/>
    </source>
</evidence>
<dbReference type="PANTHER" id="PTHR43808:SF31">
    <property type="entry name" value="N-ACETYL-L-CITRULLINE DEACETYLASE"/>
    <property type="match status" value="1"/>
</dbReference>
<dbReference type="SUPFAM" id="SSF53187">
    <property type="entry name" value="Zn-dependent exopeptidases"/>
    <property type="match status" value="1"/>
</dbReference>
<dbReference type="STRING" id="320787.CA2015_4619"/>
<dbReference type="KEGG" id="camu:CA2015_4619"/>
<evidence type="ECO:0000256" key="1">
    <source>
        <dbReference type="ARBA" id="ARBA00022723"/>
    </source>
</evidence>
<dbReference type="Pfam" id="PF07687">
    <property type="entry name" value="M20_dimer"/>
    <property type="match status" value="1"/>
</dbReference>
<dbReference type="InterPro" id="IPR036264">
    <property type="entry name" value="Bact_exopeptidase_dim_dom"/>
</dbReference>
<dbReference type="PANTHER" id="PTHR43808">
    <property type="entry name" value="ACETYLORNITHINE DEACETYLASE"/>
    <property type="match status" value="1"/>
</dbReference>
<dbReference type="Proteomes" id="UP000036520">
    <property type="component" value="Chromosome"/>
</dbReference>
<dbReference type="OrthoDB" id="9792335at2"/>
<dbReference type="Gene3D" id="3.30.70.360">
    <property type="match status" value="1"/>
</dbReference>
<reference evidence="5 6" key="1">
    <citation type="submission" date="2015-07" db="EMBL/GenBank/DDBJ databases">
        <authorList>
            <person name="Kim K.M."/>
        </authorList>
    </citation>
    <scope>NUCLEOTIDE SEQUENCE [LARGE SCALE GENOMIC DNA]</scope>
    <source>
        <strain evidence="5 6">KCTC 12363</strain>
    </source>
</reference>
<keyword evidence="2" id="KW-0378">Hydrolase</keyword>
<proteinExistence type="predicted"/>
<protein>
    <submittedName>
        <fullName evidence="5">Acetylornithine deacetylase</fullName>
    </submittedName>
</protein>
<evidence type="ECO:0000256" key="2">
    <source>
        <dbReference type="ARBA" id="ARBA00022801"/>
    </source>
</evidence>
<evidence type="ECO:0000313" key="5">
    <source>
        <dbReference type="EMBL" id="AKP53954.1"/>
    </source>
</evidence>
<keyword evidence="6" id="KW-1185">Reference proteome</keyword>